<dbReference type="KEGG" id="mhs:MOS_096"/>
<dbReference type="Proteomes" id="UP000009399">
    <property type="component" value="Chromosome"/>
</dbReference>
<keyword evidence="1" id="KW-0472">Membrane</keyword>
<protein>
    <submittedName>
        <fullName evidence="2">Uncharacterized protein</fullName>
    </submittedName>
</protein>
<dbReference type="EMBL" id="CP003914">
    <property type="protein sequence ID" value="AFX74028.1"/>
    <property type="molecule type" value="Genomic_DNA"/>
</dbReference>
<proteinExistence type="predicted"/>
<sequence>MTYSLNYKLIFVFGSFVGEFFLIFSQNFLFFLGKYRIFIKIFKHYLNSEMVFILKF</sequence>
<accession>A0AAI8FDQ2</accession>
<gene>
    <name evidence="2" type="ORF">MOS_096</name>
</gene>
<evidence type="ECO:0000313" key="3">
    <source>
        <dbReference type="Proteomes" id="UP000009399"/>
    </source>
</evidence>
<name>A0AAI8FDQ2_MESHY</name>
<organism evidence="2 3">
    <name type="scientific">Mesomycoplasma hyorhinis SK76</name>
    <dbReference type="NCBI Taxonomy" id="1118964"/>
    <lineage>
        <taxon>Bacteria</taxon>
        <taxon>Bacillati</taxon>
        <taxon>Mycoplasmatota</taxon>
        <taxon>Mycoplasmoidales</taxon>
        <taxon>Metamycoplasmataceae</taxon>
        <taxon>Mesomycoplasma</taxon>
    </lineage>
</organism>
<feature type="transmembrane region" description="Helical" evidence="1">
    <location>
        <begin position="12"/>
        <end position="33"/>
    </location>
</feature>
<reference evidence="2 3" key="1">
    <citation type="journal article" date="2013" name="Genome Announc.">
        <title>Complete Genome Sequence of Mycoplasma hyorhinis Strain SK76.</title>
        <authorList>
            <person name="Goodison S."/>
            <person name="Urquidi V."/>
            <person name="Kumar D."/>
            <person name="Reyes L."/>
            <person name="Rosser C.J."/>
        </authorList>
    </citation>
    <scope>NUCLEOTIDE SEQUENCE [LARGE SCALE GENOMIC DNA]</scope>
    <source>
        <strain evidence="2 3">SK76</strain>
    </source>
</reference>
<keyword evidence="1" id="KW-0812">Transmembrane</keyword>
<keyword evidence="1" id="KW-1133">Transmembrane helix</keyword>
<evidence type="ECO:0000256" key="1">
    <source>
        <dbReference type="SAM" id="Phobius"/>
    </source>
</evidence>
<evidence type="ECO:0000313" key="2">
    <source>
        <dbReference type="EMBL" id="AFX74028.1"/>
    </source>
</evidence>
<dbReference type="AlphaFoldDB" id="A0AAI8FDQ2"/>